<dbReference type="PANTHER" id="PTHR31579:SF47">
    <property type="entry name" value="PLANT-SPECIFIC DOMAIN TIGR01615 FAMILY PROTEIN"/>
    <property type="match status" value="1"/>
</dbReference>
<name>A0AAN9XNY5_PSOTE</name>
<evidence type="ECO:0000313" key="1">
    <source>
        <dbReference type="EMBL" id="KAK7400584.1"/>
    </source>
</evidence>
<reference evidence="1 2" key="1">
    <citation type="submission" date="2024-01" db="EMBL/GenBank/DDBJ databases">
        <title>The genomes of 5 underutilized Papilionoideae crops provide insights into root nodulation and disease resistanc.</title>
        <authorList>
            <person name="Jiang F."/>
        </authorList>
    </citation>
    <scope>NUCLEOTIDE SEQUENCE [LARGE SCALE GENOMIC DNA]</scope>
    <source>
        <strain evidence="1">DUOXIRENSHENG_FW03</strain>
        <tissue evidence="1">Leaves</tissue>
    </source>
</reference>
<sequence length="314" mass="35911">MGATSMVRGGLTRFLPGFRRHNFTSNVEQIGDVEFEFLDDGDKPFVKSESSNDFNELDELEFDEDDDAERVDGATFQENKSFWDNQHQLLQTNLYRTTSVESRIRKATKEAVQDIQNAEIVCSCSTQIIARSCRNCLMIELSRRLQNVGYNSAICKTKWNCSPSIPSGKHTFVDVIDSNGKKQEVRVIIELNFRAEFEMAKASEEYNELVKKLPEVYVGKIERLSNIIKVLCMGAKRCMKENKIHMGPWRKHKYMQAKWLGPCKRNTSTTPLSMGYCQVISKPKPRASLLTVDLLEPNFKTEMSNLHCTAVEVL</sequence>
<protein>
    <submittedName>
        <fullName evidence="1">Uncharacterized protein</fullName>
    </submittedName>
</protein>
<dbReference type="AlphaFoldDB" id="A0AAN9XNY5"/>
<dbReference type="EMBL" id="JAYMYS010000003">
    <property type="protein sequence ID" value="KAK7400584.1"/>
    <property type="molecule type" value="Genomic_DNA"/>
</dbReference>
<evidence type="ECO:0000313" key="2">
    <source>
        <dbReference type="Proteomes" id="UP001386955"/>
    </source>
</evidence>
<dbReference type="InterPro" id="IPR006502">
    <property type="entry name" value="PDDEXK-like"/>
</dbReference>
<keyword evidence="2" id="KW-1185">Reference proteome</keyword>
<gene>
    <name evidence="1" type="ORF">VNO78_11794</name>
</gene>
<organism evidence="1 2">
    <name type="scientific">Psophocarpus tetragonolobus</name>
    <name type="common">Winged bean</name>
    <name type="synonym">Dolichos tetragonolobus</name>
    <dbReference type="NCBI Taxonomy" id="3891"/>
    <lineage>
        <taxon>Eukaryota</taxon>
        <taxon>Viridiplantae</taxon>
        <taxon>Streptophyta</taxon>
        <taxon>Embryophyta</taxon>
        <taxon>Tracheophyta</taxon>
        <taxon>Spermatophyta</taxon>
        <taxon>Magnoliopsida</taxon>
        <taxon>eudicotyledons</taxon>
        <taxon>Gunneridae</taxon>
        <taxon>Pentapetalae</taxon>
        <taxon>rosids</taxon>
        <taxon>fabids</taxon>
        <taxon>Fabales</taxon>
        <taxon>Fabaceae</taxon>
        <taxon>Papilionoideae</taxon>
        <taxon>50 kb inversion clade</taxon>
        <taxon>NPAAA clade</taxon>
        <taxon>indigoferoid/millettioid clade</taxon>
        <taxon>Phaseoleae</taxon>
        <taxon>Psophocarpus</taxon>
    </lineage>
</organism>
<accession>A0AAN9XNY5</accession>
<dbReference type="Pfam" id="PF04720">
    <property type="entry name" value="PDDEXK_6"/>
    <property type="match status" value="1"/>
</dbReference>
<comment type="caution">
    <text evidence="1">The sequence shown here is derived from an EMBL/GenBank/DDBJ whole genome shotgun (WGS) entry which is preliminary data.</text>
</comment>
<proteinExistence type="predicted"/>
<dbReference type="Proteomes" id="UP001386955">
    <property type="component" value="Unassembled WGS sequence"/>
</dbReference>
<dbReference type="NCBIfam" id="TIGR01615">
    <property type="entry name" value="A_thal_3542"/>
    <property type="match status" value="1"/>
</dbReference>
<dbReference type="PANTHER" id="PTHR31579">
    <property type="entry name" value="OS03G0796600 PROTEIN"/>
    <property type="match status" value="1"/>
</dbReference>